<evidence type="ECO:0000256" key="3">
    <source>
        <dbReference type="ARBA" id="ARBA00022741"/>
    </source>
</evidence>
<dbReference type="InterPro" id="IPR027417">
    <property type="entry name" value="P-loop_NTPase"/>
</dbReference>
<accession>A0A6C0FUV1</accession>
<dbReference type="PROSITE" id="PS00211">
    <property type="entry name" value="ABC_TRANSPORTER_1"/>
    <property type="match status" value="1"/>
</dbReference>
<feature type="domain" description="ABC transmembrane type-1" evidence="9">
    <location>
        <begin position="14"/>
        <end position="297"/>
    </location>
</feature>
<organism evidence="10 11">
    <name type="scientific">Paenibacillus lycopersici</name>
    <dbReference type="NCBI Taxonomy" id="2704462"/>
    <lineage>
        <taxon>Bacteria</taxon>
        <taxon>Bacillati</taxon>
        <taxon>Bacillota</taxon>
        <taxon>Bacilli</taxon>
        <taxon>Bacillales</taxon>
        <taxon>Paenibacillaceae</taxon>
        <taxon>Paenibacillus</taxon>
    </lineage>
</organism>
<keyword evidence="5 7" id="KW-1133">Transmembrane helix</keyword>
<evidence type="ECO:0000256" key="5">
    <source>
        <dbReference type="ARBA" id="ARBA00022989"/>
    </source>
</evidence>
<dbReference type="InterPro" id="IPR036640">
    <property type="entry name" value="ABC1_TM_sf"/>
</dbReference>
<feature type="domain" description="ABC transporter" evidence="8">
    <location>
        <begin position="330"/>
        <end position="562"/>
    </location>
</feature>
<evidence type="ECO:0000259" key="9">
    <source>
        <dbReference type="PROSITE" id="PS50929"/>
    </source>
</evidence>
<dbReference type="InterPro" id="IPR003439">
    <property type="entry name" value="ABC_transporter-like_ATP-bd"/>
</dbReference>
<evidence type="ECO:0000256" key="6">
    <source>
        <dbReference type="ARBA" id="ARBA00023136"/>
    </source>
</evidence>
<dbReference type="PROSITE" id="PS50929">
    <property type="entry name" value="ABC_TM1F"/>
    <property type="match status" value="1"/>
</dbReference>
<feature type="transmembrane region" description="Helical" evidence="7">
    <location>
        <begin position="128"/>
        <end position="148"/>
    </location>
</feature>
<dbReference type="RefSeq" id="WP_162357357.1">
    <property type="nucleotide sequence ID" value="NZ_CP048209.1"/>
</dbReference>
<dbReference type="Proteomes" id="UP000476064">
    <property type="component" value="Chromosome"/>
</dbReference>
<dbReference type="PANTHER" id="PTHR43394">
    <property type="entry name" value="ATP-DEPENDENT PERMEASE MDL1, MITOCHONDRIAL"/>
    <property type="match status" value="1"/>
</dbReference>
<evidence type="ECO:0000259" key="8">
    <source>
        <dbReference type="PROSITE" id="PS50893"/>
    </source>
</evidence>
<dbReference type="AlphaFoldDB" id="A0A6C0FUV1"/>
<dbReference type="SUPFAM" id="SSF90123">
    <property type="entry name" value="ABC transporter transmembrane region"/>
    <property type="match status" value="1"/>
</dbReference>
<proteinExistence type="predicted"/>
<evidence type="ECO:0000256" key="1">
    <source>
        <dbReference type="ARBA" id="ARBA00004651"/>
    </source>
</evidence>
<dbReference type="GO" id="GO:0005886">
    <property type="term" value="C:plasma membrane"/>
    <property type="evidence" value="ECO:0007669"/>
    <property type="project" value="UniProtKB-SubCell"/>
</dbReference>
<dbReference type="EMBL" id="CP048209">
    <property type="protein sequence ID" value="QHT60918.1"/>
    <property type="molecule type" value="Genomic_DNA"/>
</dbReference>
<evidence type="ECO:0000256" key="4">
    <source>
        <dbReference type="ARBA" id="ARBA00022840"/>
    </source>
</evidence>
<sequence>MIQTCLVYFKRTILLYVVLGFLVQFCSAYGITLFQQLLDNVAAASGFNAALPLVMLYGAMLAVTTIVNYLILYPQTYLSAGIMEKLKLLAFGKVSRIDYAAYQNIGTGEMIKVIENGAAAGTQIIHAFYLRILQELLPTVLFSLLFISRYSPTVMLIIGAGYAVIFGMNHVLLRVLYRFKSALLESQEKMSAQSVRGFMELVVFRLNKRYRKEMERMQRTAEDIVSKSTQIRMIHESFFAVFALLVNGIKIVVLVYGIKRILEGDTSIGAIVALLLFIEHVYSPIAIFNVLFVDYKLNRVAFARLERFANAPEDMNLETGREVGELKGDLAFEHVTFGYGGTEALRNVTFAVKRGSSVAIVGLSGSGKSTLIKLMLGLLKKQSGSIRWDGSDIDELKLNSLYDHVSYISQEAPIFADSIRGNIDFDRELPDELIYDILTLVRMKEEVLRMPDRLDALVGEKGMKLSGGERQRLAFARIIAQRRNVVILDEPVSGLDNITEKTIMDEVLRLFRGRTLVIVAHRLHAIANVDTILLVKDGEVVGEGSFAELIQTSGYFQALWQQDSRNGAR</sequence>
<dbReference type="Gene3D" id="1.20.1560.10">
    <property type="entry name" value="ABC transporter type 1, transmembrane domain"/>
    <property type="match status" value="1"/>
</dbReference>
<keyword evidence="6 7" id="KW-0472">Membrane</keyword>
<dbReference type="InterPro" id="IPR039421">
    <property type="entry name" value="Type_1_exporter"/>
</dbReference>
<dbReference type="InterPro" id="IPR011527">
    <property type="entry name" value="ABC1_TM_dom"/>
</dbReference>
<dbReference type="GO" id="GO:0015421">
    <property type="term" value="F:ABC-type oligopeptide transporter activity"/>
    <property type="evidence" value="ECO:0007669"/>
    <property type="project" value="TreeGrafter"/>
</dbReference>
<gene>
    <name evidence="10" type="ORF">GXP70_13825</name>
</gene>
<protein>
    <submittedName>
        <fullName evidence="10">ABC transporter ATP-binding protein</fullName>
    </submittedName>
</protein>
<evidence type="ECO:0000313" key="11">
    <source>
        <dbReference type="Proteomes" id="UP000476064"/>
    </source>
</evidence>
<dbReference type="InterPro" id="IPR003593">
    <property type="entry name" value="AAA+_ATPase"/>
</dbReference>
<dbReference type="SMART" id="SM00382">
    <property type="entry name" value="AAA"/>
    <property type="match status" value="1"/>
</dbReference>
<evidence type="ECO:0000256" key="2">
    <source>
        <dbReference type="ARBA" id="ARBA00022692"/>
    </source>
</evidence>
<feature type="transmembrane region" description="Helical" evidence="7">
    <location>
        <begin position="54"/>
        <end position="73"/>
    </location>
</feature>
<dbReference type="GO" id="GO:0016887">
    <property type="term" value="F:ATP hydrolysis activity"/>
    <property type="evidence" value="ECO:0007669"/>
    <property type="project" value="InterPro"/>
</dbReference>
<comment type="subcellular location">
    <subcellularLocation>
        <location evidence="1">Cell membrane</location>
        <topology evidence="1">Multi-pass membrane protein</topology>
    </subcellularLocation>
</comment>
<feature type="transmembrane region" description="Helical" evidence="7">
    <location>
        <begin position="237"/>
        <end position="258"/>
    </location>
</feature>
<feature type="transmembrane region" description="Helical" evidence="7">
    <location>
        <begin position="154"/>
        <end position="177"/>
    </location>
</feature>
<feature type="transmembrane region" description="Helical" evidence="7">
    <location>
        <begin position="12"/>
        <end position="34"/>
    </location>
</feature>
<dbReference type="GO" id="GO:0005524">
    <property type="term" value="F:ATP binding"/>
    <property type="evidence" value="ECO:0007669"/>
    <property type="project" value="UniProtKB-KW"/>
</dbReference>
<dbReference type="PROSITE" id="PS50893">
    <property type="entry name" value="ABC_TRANSPORTER_2"/>
    <property type="match status" value="1"/>
</dbReference>
<dbReference type="SUPFAM" id="SSF52540">
    <property type="entry name" value="P-loop containing nucleoside triphosphate hydrolases"/>
    <property type="match status" value="1"/>
</dbReference>
<dbReference type="InterPro" id="IPR017871">
    <property type="entry name" value="ABC_transporter-like_CS"/>
</dbReference>
<name>A0A6C0FUV1_9BACL</name>
<dbReference type="Pfam" id="PF00664">
    <property type="entry name" value="ABC_membrane"/>
    <property type="match status" value="1"/>
</dbReference>
<dbReference type="KEGG" id="plyc:GXP70_13825"/>
<keyword evidence="3" id="KW-0547">Nucleotide-binding</keyword>
<dbReference type="Gene3D" id="3.40.50.300">
    <property type="entry name" value="P-loop containing nucleotide triphosphate hydrolases"/>
    <property type="match status" value="1"/>
</dbReference>
<reference evidence="10 11" key="1">
    <citation type="submission" date="2020-01" db="EMBL/GenBank/DDBJ databases">
        <title>Paenibacillus sp. nov., isolated from tomato rhizosphere.</title>
        <authorList>
            <person name="Weon H.-Y."/>
            <person name="Lee S.A."/>
        </authorList>
    </citation>
    <scope>NUCLEOTIDE SEQUENCE [LARGE SCALE GENOMIC DNA]</scope>
    <source>
        <strain evidence="10 11">12200R-189</strain>
    </source>
</reference>
<dbReference type="Pfam" id="PF00005">
    <property type="entry name" value="ABC_tran"/>
    <property type="match status" value="1"/>
</dbReference>
<feature type="transmembrane region" description="Helical" evidence="7">
    <location>
        <begin position="270"/>
        <end position="292"/>
    </location>
</feature>
<dbReference type="PANTHER" id="PTHR43394:SF1">
    <property type="entry name" value="ATP-BINDING CASSETTE SUB-FAMILY B MEMBER 10, MITOCHONDRIAL"/>
    <property type="match status" value="1"/>
</dbReference>
<evidence type="ECO:0000313" key="10">
    <source>
        <dbReference type="EMBL" id="QHT60918.1"/>
    </source>
</evidence>
<evidence type="ECO:0000256" key="7">
    <source>
        <dbReference type="SAM" id="Phobius"/>
    </source>
</evidence>
<keyword evidence="11" id="KW-1185">Reference proteome</keyword>
<keyword evidence="4 10" id="KW-0067">ATP-binding</keyword>
<keyword evidence="2 7" id="KW-0812">Transmembrane</keyword>